<keyword evidence="3" id="KW-0812">Transmembrane</keyword>
<protein>
    <submittedName>
        <fullName evidence="4">Coiled-coil domain-containing protein 27</fullName>
    </submittedName>
</protein>
<keyword evidence="3" id="KW-1133">Transmembrane helix</keyword>
<feature type="compositionally biased region" description="Acidic residues" evidence="2">
    <location>
        <begin position="299"/>
        <end position="324"/>
    </location>
</feature>
<dbReference type="eggNOG" id="ENOG502SASD">
    <property type="taxonomic scope" value="Eukaryota"/>
</dbReference>
<feature type="coiled-coil region" evidence="1">
    <location>
        <begin position="577"/>
        <end position="639"/>
    </location>
</feature>
<feature type="transmembrane region" description="Helical" evidence="3">
    <location>
        <begin position="718"/>
        <end position="743"/>
    </location>
</feature>
<sequence length="747" mass="83229">MFPKTSMLSERHSVSPHPIAQGLRTLRSMAGREARGLEQRLHQAPHGLGKSALATSCSRKMKPPKAVPSLSGFASEMAALRKAFLMRPSCPQFSTKATSVSHLGSGSSIHLPRVLGSCSKGQRGTEDWLLERRASDRSSDGRPLLGSKSACELGMWRRSSLQIPSPAHSWWVPGQKLPWYISIIQEKDRSLLSLGEEVQRFSKLETQVQKKDREIQMLQREMEALQKQLKCIIRSKGLETPPLLSWRMQGDDTLAELGRALSLELGGDEEDQGPGTEPKTARDAGARDSAGRSGSVQEEGAEEEEEEEEDEKLEEEEDEEELPQEGDSSWGRVFSMTESFEDKLLAQLEEYERTLLGFQGELEALRLKYCLATGTIVSLQRQLTCQESQMQKVSSQNEALHKELRERKQQLQAMSSKVLAQHTPGPHSPEALVYLVMGTWPQGSHAADRLNLNPCQAYGRALLLRLCCPLFLSPDHSALATSPQPWACASSRLPGGFAVLPLPMPHRKPHSSRPSSAGQGARGGHSILSDLGLPQFSRLREDKKHQEVMGLIEMDNLGLRQHTSGLERELAKRDVTIAELTAKVSQLQAQVSLEQEHKQRWRQLQEDVQGRHESMQQAELQAQVALESTQARLERLRDKIMQAAFSVTGVRALSVEISDSDILEALQRIISERNDYYHQLKQTGAKVHPPQQVEILPSKSKKTLSKVSRKLCTGKLGIAMKVLGGVALFWVIFILGYVTGYYVHKCK</sequence>
<dbReference type="AlphaFoldDB" id="A0A091E9B9"/>
<keyword evidence="5" id="KW-1185">Reference proteome</keyword>
<feature type="region of interest" description="Disordered" evidence="2">
    <location>
        <begin position="505"/>
        <end position="524"/>
    </location>
</feature>
<dbReference type="InterPro" id="IPR031744">
    <property type="entry name" value="SMIM1"/>
</dbReference>
<feature type="region of interest" description="Disordered" evidence="2">
    <location>
        <begin position="265"/>
        <end position="332"/>
    </location>
</feature>
<accession>A0A091E9B9</accession>
<feature type="coiled-coil region" evidence="1">
    <location>
        <begin position="201"/>
        <end position="235"/>
    </location>
</feature>
<evidence type="ECO:0000256" key="1">
    <source>
        <dbReference type="SAM" id="Coils"/>
    </source>
</evidence>
<reference evidence="4 5" key="1">
    <citation type="submission" date="2013-11" db="EMBL/GenBank/DDBJ databases">
        <title>The Damaraland mole rat (Fukomys damarensis) genome and evolution of African mole rats.</title>
        <authorList>
            <person name="Gladyshev V.N."/>
            <person name="Fang X."/>
        </authorList>
    </citation>
    <scope>NUCLEOTIDE SEQUENCE [LARGE SCALE GENOMIC DNA]</scope>
    <source>
        <tissue evidence="4">Liver</tissue>
    </source>
</reference>
<feature type="coiled-coil region" evidence="1">
    <location>
        <begin position="348"/>
        <end position="421"/>
    </location>
</feature>
<dbReference type="PANTHER" id="PTHR18853:SF9">
    <property type="entry name" value="COILED-COIL DOMAIN-CONTAINING PROTEIN 27"/>
    <property type="match status" value="1"/>
</dbReference>
<feature type="compositionally biased region" description="Basic and acidic residues" evidence="2">
    <location>
        <begin position="279"/>
        <end position="290"/>
    </location>
</feature>
<dbReference type="PANTHER" id="PTHR18853">
    <property type="entry name" value="FORKHEAD-ASSOCIATED DOMAIN-CONTAINING PROTEIN 1-RELATED"/>
    <property type="match status" value="1"/>
</dbReference>
<proteinExistence type="predicted"/>
<keyword evidence="3" id="KW-0472">Membrane</keyword>
<dbReference type="InterPro" id="IPR052642">
    <property type="entry name" value="CC-FHA_domain"/>
</dbReference>
<gene>
    <name evidence="4" type="ORF">H920_06832</name>
</gene>
<evidence type="ECO:0000313" key="4">
    <source>
        <dbReference type="EMBL" id="KFO31791.1"/>
    </source>
</evidence>
<evidence type="ECO:0000256" key="2">
    <source>
        <dbReference type="SAM" id="MobiDB-lite"/>
    </source>
</evidence>
<evidence type="ECO:0000313" key="5">
    <source>
        <dbReference type="Proteomes" id="UP000028990"/>
    </source>
</evidence>
<dbReference type="Proteomes" id="UP000028990">
    <property type="component" value="Unassembled WGS sequence"/>
</dbReference>
<name>A0A091E9B9_FUKDA</name>
<keyword evidence="1" id="KW-0175">Coiled coil</keyword>
<dbReference type="Pfam" id="PF15875">
    <property type="entry name" value="DUF4731"/>
    <property type="match status" value="1"/>
</dbReference>
<evidence type="ECO:0000256" key="3">
    <source>
        <dbReference type="SAM" id="Phobius"/>
    </source>
</evidence>
<organism evidence="4 5">
    <name type="scientific">Fukomys damarensis</name>
    <name type="common">Damaraland mole rat</name>
    <name type="synonym">Cryptomys damarensis</name>
    <dbReference type="NCBI Taxonomy" id="885580"/>
    <lineage>
        <taxon>Eukaryota</taxon>
        <taxon>Metazoa</taxon>
        <taxon>Chordata</taxon>
        <taxon>Craniata</taxon>
        <taxon>Vertebrata</taxon>
        <taxon>Euteleostomi</taxon>
        <taxon>Mammalia</taxon>
        <taxon>Eutheria</taxon>
        <taxon>Euarchontoglires</taxon>
        <taxon>Glires</taxon>
        <taxon>Rodentia</taxon>
        <taxon>Hystricomorpha</taxon>
        <taxon>Bathyergidae</taxon>
        <taxon>Fukomys</taxon>
    </lineage>
</organism>
<dbReference type="EMBL" id="KN122247">
    <property type="protein sequence ID" value="KFO31791.1"/>
    <property type="molecule type" value="Genomic_DNA"/>
</dbReference>